<dbReference type="PANTHER" id="PTHR12532">
    <property type="entry name" value="TRANSLATIONAL ACTIVATOR OF CYTOCHROME C OXIDASE 1"/>
    <property type="match status" value="1"/>
</dbReference>
<dbReference type="PANTHER" id="PTHR12532:SF0">
    <property type="entry name" value="TRANSLATIONAL ACTIVATOR OF CYTOCHROME C OXIDASE 1"/>
    <property type="match status" value="1"/>
</dbReference>
<evidence type="ECO:0000256" key="1">
    <source>
        <dbReference type="ARBA" id="ARBA00004173"/>
    </source>
</evidence>
<evidence type="ECO:0000259" key="3">
    <source>
        <dbReference type="Pfam" id="PF01709"/>
    </source>
</evidence>
<feature type="domain" description="TACO1/YebC-like N-terminal" evidence="4">
    <location>
        <begin position="5"/>
        <end position="75"/>
    </location>
</feature>
<dbReference type="GO" id="GO:0005739">
    <property type="term" value="C:mitochondrion"/>
    <property type="evidence" value="ECO:0007669"/>
    <property type="project" value="UniProtKB-SubCell"/>
</dbReference>
<dbReference type="HAMAP" id="MF_00693">
    <property type="entry name" value="Transcrip_reg_TACO1"/>
    <property type="match status" value="1"/>
</dbReference>
<organism evidence="5">
    <name type="scientific">human gut metagenome</name>
    <dbReference type="NCBI Taxonomy" id="408170"/>
    <lineage>
        <taxon>unclassified sequences</taxon>
        <taxon>metagenomes</taxon>
        <taxon>organismal metagenomes</taxon>
    </lineage>
</organism>
<reference evidence="5" key="1">
    <citation type="journal article" date="2013" name="Environ. Microbiol.">
        <title>Microbiota from the distal guts of lean and obese adolescents exhibit partial functional redundancy besides clear differences in community structure.</title>
        <authorList>
            <person name="Ferrer M."/>
            <person name="Ruiz A."/>
            <person name="Lanza F."/>
            <person name="Haange S.B."/>
            <person name="Oberbach A."/>
            <person name="Till H."/>
            <person name="Bargiela R."/>
            <person name="Campoy C."/>
            <person name="Segura M.T."/>
            <person name="Richter M."/>
            <person name="von Bergen M."/>
            <person name="Seifert J."/>
            <person name="Suarez A."/>
        </authorList>
    </citation>
    <scope>NUCLEOTIDE SEQUENCE</scope>
</reference>
<comment type="similarity">
    <text evidence="2">Belongs to the TACO1 family.</text>
</comment>
<dbReference type="Gene3D" id="1.10.10.200">
    <property type="match status" value="1"/>
</dbReference>
<dbReference type="Gene3D" id="3.30.70.980">
    <property type="match status" value="2"/>
</dbReference>
<dbReference type="InterPro" id="IPR017856">
    <property type="entry name" value="Integrase-like_N"/>
</dbReference>
<dbReference type="AlphaFoldDB" id="K1RRH7"/>
<dbReference type="EMBL" id="AJWZ01011204">
    <property type="protein sequence ID" value="EKC46149.1"/>
    <property type="molecule type" value="Genomic_DNA"/>
</dbReference>
<evidence type="ECO:0000313" key="5">
    <source>
        <dbReference type="EMBL" id="EKC46149.1"/>
    </source>
</evidence>
<dbReference type="NCBIfam" id="NF009044">
    <property type="entry name" value="PRK12378.1"/>
    <property type="match status" value="1"/>
</dbReference>
<dbReference type="InterPro" id="IPR049083">
    <property type="entry name" value="TACO1_YebC_N"/>
</dbReference>
<gene>
    <name evidence="5" type="ORF">OBE_16459</name>
</gene>
<evidence type="ECO:0000256" key="2">
    <source>
        <dbReference type="ARBA" id="ARBA00008724"/>
    </source>
</evidence>
<dbReference type="GO" id="GO:0005829">
    <property type="term" value="C:cytosol"/>
    <property type="evidence" value="ECO:0007669"/>
    <property type="project" value="TreeGrafter"/>
</dbReference>
<dbReference type="InterPro" id="IPR048300">
    <property type="entry name" value="TACO1_YebC-like_2nd/3rd_dom"/>
</dbReference>
<proteinExistence type="inferred from homology"/>
<dbReference type="FunFam" id="1.10.10.200:FF:000002">
    <property type="entry name" value="Probable transcriptional regulatory protein CLM62_37755"/>
    <property type="match status" value="1"/>
</dbReference>
<comment type="subcellular location">
    <subcellularLocation>
        <location evidence="1">Mitochondrion</location>
    </subcellularLocation>
</comment>
<dbReference type="InterPro" id="IPR002876">
    <property type="entry name" value="Transcrip_reg_TACO1-like"/>
</dbReference>
<dbReference type="Pfam" id="PF20772">
    <property type="entry name" value="TACO1_YebC_N"/>
    <property type="match status" value="1"/>
</dbReference>
<feature type="domain" description="TACO1/YebC-like second and third" evidence="3">
    <location>
        <begin position="82"/>
        <end position="238"/>
    </location>
</feature>
<dbReference type="Pfam" id="PF01709">
    <property type="entry name" value="Transcrip_reg"/>
    <property type="match status" value="1"/>
</dbReference>
<dbReference type="SUPFAM" id="SSF75625">
    <property type="entry name" value="YebC-like"/>
    <property type="match status" value="1"/>
</dbReference>
<accession>K1RRH7</accession>
<dbReference type="NCBIfam" id="TIGR01033">
    <property type="entry name" value="YebC/PmpR family DNA-binding transcriptional regulator"/>
    <property type="match status" value="1"/>
</dbReference>
<dbReference type="NCBIfam" id="NF001030">
    <property type="entry name" value="PRK00110.1"/>
    <property type="match status" value="1"/>
</dbReference>
<comment type="caution">
    <text evidence="5">The sequence shown here is derived from an EMBL/GenBank/DDBJ whole genome shotgun (WGS) entry which is preliminary data.</text>
</comment>
<dbReference type="InterPro" id="IPR026564">
    <property type="entry name" value="Transcrip_reg_TACO1-like_dom3"/>
</dbReference>
<protein>
    <submittedName>
        <fullName evidence="5">Protein containing DUF28</fullName>
    </submittedName>
</protein>
<name>K1RRH7_9ZZZZ</name>
<sequence length="241" mass="26647">MSGHSKWATIHRKKGELDAARGKVFQKLAKEIYVAAKQGTPDPSSNAALRMVIEKARGANMPKDNIEKAIQKAKGAAEGENYEAIRYEGYGPSGVAIIVDCLTDNRNRTAGDVRSKFTKRGGNLGTTGSVSYMFSRRGIITIPSDYEEDEVMMAALDAGALDFVTDEDVYVITTLPEDFIKVKEALEETGVKEFLTSEVTFVPNNTVELTDEEQIEKVHSLIEQLEELDDVQDVYCNLKEN</sequence>
<dbReference type="InterPro" id="IPR029072">
    <property type="entry name" value="YebC-like"/>
</dbReference>
<evidence type="ECO:0000259" key="4">
    <source>
        <dbReference type="Pfam" id="PF20772"/>
    </source>
</evidence>